<evidence type="ECO:0000256" key="3">
    <source>
        <dbReference type="ARBA" id="ARBA00022692"/>
    </source>
</evidence>
<dbReference type="InterPro" id="IPR037294">
    <property type="entry name" value="ABC_BtuC-like"/>
</dbReference>
<dbReference type="PANTHER" id="PTHR30477">
    <property type="entry name" value="ABC-TRANSPORTER METAL-BINDING PROTEIN"/>
    <property type="match status" value="1"/>
</dbReference>
<dbReference type="GO" id="GO:0055085">
    <property type="term" value="P:transmembrane transport"/>
    <property type="evidence" value="ECO:0007669"/>
    <property type="project" value="InterPro"/>
</dbReference>
<dbReference type="PANTHER" id="PTHR30477:SF13">
    <property type="entry name" value="IRON TRANSPORT SYSTEM MEMBRANE PROTEIN HI_0360-RELATED"/>
    <property type="match status" value="1"/>
</dbReference>
<dbReference type="SUPFAM" id="SSF81345">
    <property type="entry name" value="ABC transporter involved in vitamin B12 uptake, BtuC"/>
    <property type="match status" value="1"/>
</dbReference>
<evidence type="ECO:0000256" key="2">
    <source>
        <dbReference type="ARBA" id="ARBA00008034"/>
    </source>
</evidence>
<reference evidence="8" key="1">
    <citation type="submission" date="2014-02" db="EMBL/GenBank/DDBJ databases">
        <title>Expanding our view of genomic diversity in Candidatus Accumulibacter clades.</title>
        <authorList>
            <person name="Skennerton C.T."/>
            <person name="Barr J.J."/>
            <person name="Slater F.R."/>
            <person name="Bond P.L."/>
            <person name="Tyson G.W."/>
        </authorList>
    </citation>
    <scope>NUCLEOTIDE SEQUENCE [LARGE SCALE GENOMIC DNA]</scope>
</reference>
<evidence type="ECO:0000256" key="1">
    <source>
        <dbReference type="ARBA" id="ARBA00004141"/>
    </source>
</evidence>
<keyword evidence="6" id="KW-0813">Transport</keyword>
<dbReference type="GO" id="GO:0010043">
    <property type="term" value="P:response to zinc ion"/>
    <property type="evidence" value="ECO:0007669"/>
    <property type="project" value="TreeGrafter"/>
</dbReference>
<comment type="caution">
    <text evidence="8">The sequence shown here is derived from an EMBL/GenBank/DDBJ whole genome shotgun (WGS) entry which is preliminary data.</text>
</comment>
<protein>
    <submittedName>
        <fullName evidence="8">Manganese transport system membrane protein MntB</fullName>
    </submittedName>
</protein>
<dbReference type="STRING" id="1454004.AW11_00677"/>
<dbReference type="GO" id="GO:0043190">
    <property type="term" value="C:ATP-binding cassette (ABC) transporter complex"/>
    <property type="evidence" value="ECO:0007669"/>
    <property type="project" value="InterPro"/>
</dbReference>
<comment type="subcellular location">
    <subcellularLocation>
        <location evidence="6">Cell membrane</location>
        <topology evidence="6">Multi-pass membrane protein</topology>
    </subcellularLocation>
    <subcellularLocation>
        <location evidence="1">Membrane</location>
        <topology evidence="1">Multi-pass membrane protein</topology>
    </subcellularLocation>
</comment>
<evidence type="ECO:0000256" key="7">
    <source>
        <dbReference type="SAM" id="Phobius"/>
    </source>
</evidence>
<name>A0A011P773_ACCRE</name>
<keyword evidence="9" id="KW-1185">Reference proteome</keyword>
<dbReference type="InterPro" id="IPR001626">
    <property type="entry name" value="ABC_TroCD"/>
</dbReference>
<keyword evidence="4 7" id="KW-1133">Transmembrane helix</keyword>
<feature type="transmembrane region" description="Helical" evidence="7">
    <location>
        <begin position="188"/>
        <end position="216"/>
    </location>
</feature>
<feature type="transmembrane region" description="Helical" evidence="7">
    <location>
        <begin position="261"/>
        <end position="285"/>
    </location>
</feature>
<dbReference type="Pfam" id="PF00950">
    <property type="entry name" value="ABC-3"/>
    <property type="match status" value="1"/>
</dbReference>
<feature type="transmembrane region" description="Helical" evidence="7">
    <location>
        <begin position="228"/>
        <end position="249"/>
    </location>
</feature>
<dbReference type="PATRIC" id="fig|1454004.3.peg.704"/>
<proteinExistence type="inferred from homology"/>
<dbReference type="eggNOG" id="COG1108">
    <property type="taxonomic scope" value="Bacteria"/>
</dbReference>
<evidence type="ECO:0000256" key="6">
    <source>
        <dbReference type="RuleBase" id="RU003943"/>
    </source>
</evidence>
<evidence type="ECO:0000256" key="4">
    <source>
        <dbReference type="ARBA" id="ARBA00022989"/>
    </source>
</evidence>
<evidence type="ECO:0000256" key="5">
    <source>
        <dbReference type="ARBA" id="ARBA00023136"/>
    </source>
</evidence>
<evidence type="ECO:0000313" key="9">
    <source>
        <dbReference type="Proteomes" id="UP000022141"/>
    </source>
</evidence>
<comment type="similarity">
    <text evidence="2 6">Belongs to the ABC-3 integral membrane protein family.</text>
</comment>
<keyword evidence="3 6" id="KW-0812">Transmembrane</keyword>
<accession>A0A011P773</accession>
<dbReference type="EMBL" id="JEMY01000004">
    <property type="protein sequence ID" value="EXI90818.1"/>
    <property type="molecule type" value="Genomic_DNA"/>
</dbReference>
<dbReference type="AlphaFoldDB" id="A0A011P773"/>
<organism evidence="8 9">
    <name type="scientific">Accumulibacter regalis</name>
    <dbReference type="NCBI Taxonomy" id="522306"/>
    <lineage>
        <taxon>Bacteria</taxon>
        <taxon>Pseudomonadati</taxon>
        <taxon>Pseudomonadota</taxon>
        <taxon>Betaproteobacteria</taxon>
        <taxon>Candidatus Accumulibacter</taxon>
    </lineage>
</organism>
<gene>
    <name evidence="8" type="primary">mntB</name>
    <name evidence="8" type="ORF">AW11_00677</name>
</gene>
<evidence type="ECO:0000313" key="8">
    <source>
        <dbReference type="EMBL" id="EXI90818.1"/>
    </source>
</evidence>
<feature type="transmembrane region" description="Helical" evidence="7">
    <location>
        <begin position="74"/>
        <end position="94"/>
    </location>
</feature>
<dbReference type="Proteomes" id="UP000022141">
    <property type="component" value="Unassembled WGS sequence"/>
</dbReference>
<feature type="transmembrane region" description="Helical" evidence="7">
    <location>
        <begin position="106"/>
        <end position="124"/>
    </location>
</feature>
<feature type="transmembrane region" description="Helical" evidence="7">
    <location>
        <begin position="144"/>
        <end position="167"/>
    </location>
</feature>
<keyword evidence="5 7" id="KW-0472">Membrane</keyword>
<sequence>MSETLASIPLLSPFVEFAFMRRALAGCLALSLGATPVGVFLMLRRMSLAGDAMSHAILPGAAVGYLIAGLSLPAMTIGGLLAGLAVAVLSGGVARNSVIKEDTSLATFYLISLSAGVLIISLRGSSVDLLHVLFGSVLALDDAALLLLAGFASLSVLVLALGLRLFVLEGCDPAFLARISRLGPLAHYGFMVLLVVNLVAGFHALGTLMAVGIMILPAAAARLWVCNVGPLLLIAVSVALLGSFVGLLLSYHANLPAGPAIVLTLGGLYLLSLLVAPLGPLAGFWRSGWHFER</sequence>
<feature type="transmembrane region" description="Helical" evidence="7">
    <location>
        <begin position="20"/>
        <end position="41"/>
    </location>
</feature>